<name>A0A7X5UW74_9SPHN</name>
<accession>A0A7X5UW74</accession>
<dbReference type="AlphaFoldDB" id="A0A7X5UW74"/>
<proteinExistence type="predicted"/>
<keyword evidence="2" id="KW-1185">Reference proteome</keyword>
<protein>
    <submittedName>
        <fullName evidence="1">Uncharacterized protein</fullName>
    </submittedName>
</protein>
<dbReference type="EMBL" id="JAASQV010000001">
    <property type="protein sequence ID" value="NIJ63429.1"/>
    <property type="molecule type" value="Genomic_DNA"/>
</dbReference>
<dbReference type="Proteomes" id="UP000564677">
    <property type="component" value="Unassembled WGS sequence"/>
</dbReference>
<sequence length="156" mass="17032">MKACAIIPAFDMDATDPRTQAYIELASAMVVKTLRQGGDHFHFVVDWRDPDTAIGSVYSEGVAEPHVTQLADVDALTSRVAQSVNPNGCLGTTIRSIATCRAVTFGFDGQAFLCLRHEDDAPVSPDPSLVRVNEDYDYLTQTDYFDGWIRTAVNGS</sequence>
<gene>
    <name evidence="1" type="ORF">FHR20_000360</name>
</gene>
<evidence type="ECO:0000313" key="1">
    <source>
        <dbReference type="EMBL" id="NIJ63429.1"/>
    </source>
</evidence>
<comment type="caution">
    <text evidence="1">The sequence shown here is derived from an EMBL/GenBank/DDBJ whole genome shotgun (WGS) entry which is preliminary data.</text>
</comment>
<organism evidence="1 2">
    <name type="scientific">Sphingomonas leidyi</name>
    <dbReference type="NCBI Taxonomy" id="68569"/>
    <lineage>
        <taxon>Bacteria</taxon>
        <taxon>Pseudomonadati</taxon>
        <taxon>Pseudomonadota</taxon>
        <taxon>Alphaproteobacteria</taxon>
        <taxon>Sphingomonadales</taxon>
        <taxon>Sphingomonadaceae</taxon>
        <taxon>Sphingomonas</taxon>
    </lineage>
</organism>
<reference evidence="1 2" key="1">
    <citation type="submission" date="2020-03" db="EMBL/GenBank/DDBJ databases">
        <title>Genomic Encyclopedia of Type Strains, Phase IV (KMG-IV): sequencing the most valuable type-strain genomes for metagenomic binning, comparative biology and taxonomic classification.</title>
        <authorList>
            <person name="Goeker M."/>
        </authorList>
    </citation>
    <scope>NUCLEOTIDE SEQUENCE [LARGE SCALE GENOMIC DNA]</scope>
    <source>
        <strain evidence="1 2">DSM 4733</strain>
    </source>
</reference>
<evidence type="ECO:0000313" key="2">
    <source>
        <dbReference type="Proteomes" id="UP000564677"/>
    </source>
</evidence>